<name>A0A382NC22_9ZZZZ</name>
<gene>
    <name evidence="1" type="ORF">METZ01_LOCUS311553</name>
</gene>
<protein>
    <recommendedName>
        <fullName evidence="2">DUF1579 domain-containing protein</fullName>
    </recommendedName>
</protein>
<accession>A0A382NC22</accession>
<dbReference type="EMBL" id="UINC01099428">
    <property type="protein sequence ID" value="SVC58699.1"/>
    <property type="molecule type" value="Genomic_DNA"/>
</dbReference>
<sequence length="183" mass="19804">MKVSSRKTKFAALAAILFMLGGVTSYAETLGDVLKESKWDSIIGTWIDPETKGQNKKITYAWKVKDHAILVTSTAFGTNSVAIMGRNAKNGTVFHAGTDSKGTSVLGKWAFKEGEAILGLGFVSGEGVEGVMQVRYTMKDENTVVVSVEDLTPEPIVHTMVKVKTVTKAPRNGPKTPFNPKRL</sequence>
<evidence type="ECO:0008006" key="2">
    <source>
        <dbReference type="Google" id="ProtNLM"/>
    </source>
</evidence>
<reference evidence="1" key="1">
    <citation type="submission" date="2018-05" db="EMBL/GenBank/DDBJ databases">
        <authorList>
            <person name="Lanie J.A."/>
            <person name="Ng W.-L."/>
            <person name="Kazmierczak K.M."/>
            <person name="Andrzejewski T.M."/>
            <person name="Davidsen T.M."/>
            <person name="Wayne K.J."/>
            <person name="Tettelin H."/>
            <person name="Glass J.I."/>
            <person name="Rusch D."/>
            <person name="Podicherti R."/>
            <person name="Tsui H.-C.T."/>
            <person name="Winkler M.E."/>
        </authorList>
    </citation>
    <scope>NUCLEOTIDE SEQUENCE</scope>
</reference>
<proteinExistence type="predicted"/>
<dbReference type="AlphaFoldDB" id="A0A382NC22"/>
<evidence type="ECO:0000313" key="1">
    <source>
        <dbReference type="EMBL" id="SVC58699.1"/>
    </source>
</evidence>
<organism evidence="1">
    <name type="scientific">marine metagenome</name>
    <dbReference type="NCBI Taxonomy" id="408172"/>
    <lineage>
        <taxon>unclassified sequences</taxon>
        <taxon>metagenomes</taxon>
        <taxon>ecological metagenomes</taxon>
    </lineage>
</organism>